<dbReference type="Proteomes" id="UP000789706">
    <property type="component" value="Unassembled WGS sequence"/>
</dbReference>
<sequence>MCLGTSSAIEVMKKISIPNIEYFAYGRAWDTYCLGEIMKVIYSVSNINAELSLLSTHTSESPSSEEETNQAADKKKATPLRLAKADIDAILFAEDLKAGMKKRLKHITI</sequence>
<gene>
    <name evidence="2" type="ORF">DEBURN_LOCUS9827</name>
</gene>
<keyword evidence="3" id="KW-1185">Reference proteome</keyword>
<name>A0A9N9CN13_9GLOM</name>
<evidence type="ECO:0000256" key="1">
    <source>
        <dbReference type="SAM" id="MobiDB-lite"/>
    </source>
</evidence>
<feature type="region of interest" description="Disordered" evidence="1">
    <location>
        <begin position="55"/>
        <end position="77"/>
    </location>
</feature>
<organism evidence="2 3">
    <name type="scientific">Diversispora eburnea</name>
    <dbReference type="NCBI Taxonomy" id="1213867"/>
    <lineage>
        <taxon>Eukaryota</taxon>
        <taxon>Fungi</taxon>
        <taxon>Fungi incertae sedis</taxon>
        <taxon>Mucoromycota</taxon>
        <taxon>Glomeromycotina</taxon>
        <taxon>Glomeromycetes</taxon>
        <taxon>Diversisporales</taxon>
        <taxon>Diversisporaceae</taxon>
        <taxon>Diversispora</taxon>
    </lineage>
</organism>
<comment type="caution">
    <text evidence="2">The sequence shown here is derived from an EMBL/GenBank/DDBJ whole genome shotgun (WGS) entry which is preliminary data.</text>
</comment>
<proteinExistence type="predicted"/>
<evidence type="ECO:0000313" key="3">
    <source>
        <dbReference type="Proteomes" id="UP000789706"/>
    </source>
</evidence>
<dbReference type="EMBL" id="CAJVPK010002173">
    <property type="protein sequence ID" value="CAG8607720.1"/>
    <property type="molecule type" value="Genomic_DNA"/>
</dbReference>
<protein>
    <submittedName>
        <fullName evidence="2">10030_t:CDS:1</fullName>
    </submittedName>
</protein>
<reference evidence="2" key="1">
    <citation type="submission" date="2021-06" db="EMBL/GenBank/DDBJ databases">
        <authorList>
            <person name="Kallberg Y."/>
            <person name="Tangrot J."/>
            <person name="Rosling A."/>
        </authorList>
    </citation>
    <scope>NUCLEOTIDE SEQUENCE</scope>
    <source>
        <strain evidence="2">AZ414A</strain>
    </source>
</reference>
<accession>A0A9N9CN13</accession>
<evidence type="ECO:0000313" key="2">
    <source>
        <dbReference type="EMBL" id="CAG8607720.1"/>
    </source>
</evidence>
<dbReference type="AlphaFoldDB" id="A0A9N9CN13"/>